<dbReference type="AlphaFoldDB" id="A0A1Y1TA71"/>
<dbReference type="EC" id="2.1.2.2" evidence="2"/>
<dbReference type="Pfam" id="PF00551">
    <property type="entry name" value="Formyl_trans_N"/>
    <property type="match status" value="1"/>
</dbReference>
<keyword evidence="3 6" id="KW-0808">Transferase</keyword>
<reference evidence="6 7" key="1">
    <citation type="submission" date="2013-04" db="EMBL/GenBank/DDBJ databases">
        <title>Zunongwangia sp. 22II14-10F7 Genome Sequencing.</title>
        <authorList>
            <person name="Lai Q."/>
            <person name="Shao Z."/>
        </authorList>
    </citation>
    <scope>NUCLEOTIDE SEQUENCE [LARGE SCALE GENOMIC DNA]</scope>
    <source>
        <strain evidence="6 7">22II14-10F7</strain>
    </source>
</reference>
<dbReference type="RefSeq" id="WP_084839923.1">
    <property type="nucleotide sequence ID" value="NZ_ARYN01000001.1"/>
</dbReference>
<dbReference type="SUPFAM" id="SSF53328">
    <property type="entry name" value="Formyltransferase"/>
    <property type="match status" value="1"/>
</dbReference>
<proteinExistence type="predicted"/>
<protein>
    <recommendedName>
        <fullName evidence="2">phosphoribosylglycinamide formyltransferase 1</fullName>
        <ecNumber evidence="2">2.1.2.2</ecNumber>
    </recommendedName>
</protein>
<feature type="domain" description="Formyl transferase N-terminal" evidence="5">
    <location>
        <begin position="86"/>
        <end position="200"/>
    </location>
</feature>
<dbReference type="STRING" id="1185767.IIF7_01700"/>
<dbReference type="InterPro" id="IPR036477">
    <property type="entry name" value="Formyl_transf_N_sf"/>
</dbReference>
<evidence type="ECO:0000256" key="4">
    <source>
        <dbReference type="ARBA" id="ARBA00022755"/>
    </source>
</evidence>
<dbReference type="Proteomes" id="UP000192746">
    <property type="component" value="Unassembled WGS sequence"/>
</dbReference>
<dbReference type="PANTHER" id="PTHR43369:SF2">
    <property type="entry name" value="PHOSPHORIBOSYLGLYCINAMIDE FORMYLTRANSFERASE"/>
    <property type="match status" value="1"/>
</dbReference>
<dbReference type="InterPro" id="IPR002376">
    <property type="entry name" value="Formyl_transf_N"/>
</dbReference>
<dbReference type="EMBL" id="ARYN01000001">
    <property type="protein sequence ID" value="ORL47435.1"/>
    <property type="molecule type" value="Genomic_DNA"/>
</dbReference>
<dbReference type="Gene3D" id="3.40.50.170">
    <property type="entry name" value="Formyl transferase, N-terminal domain"/>
    <property type="match status" value="1"/>
</dbReference>
<keyword evidence="7" id="KW-1185">Reference proteome</keyword>
<evidence type="ECO:0000259" key="5">
    <source>
        <dbReference type="Pfam" id="PF00551"/>
    </source>
</evidence>
<dbReference type="PANTHER" id="PTHR43369">
    <property type="entry name" value="PHOSPHORIBOSYLGLYCINAMIDE FORMYLTRANSFERASE"/>
    <property type="match status" value="1"/>
</dbReference>
<evidence type="ECO:0000256" key="3">
    <source>
        <dbReference type="ARBA" id="ARBA00022679"/>
    </source>
</evidence>
<name>A0A1Y1TA71_9FLAO</name>
<organism evidence="6 7">
    <name type="scientific">Zunongwangia atlantica 22II14-10F7</name>
    <dbReference type="NCBI Taxonomy" id="1185767"/>
    <lineage>
        <taxon>Bacteria</taxon>
        <taxon>Pseudomonadati</taxon>
        <taxon>Bacteroidota</taxon>
        <taxon>Flavobacteriia</taxon>
        <taxon>Flavobacteriales</taxon>
        <taxon>Flavobacteriaceae</taxon>
        <taxon>Zunongwangia</taxon>
    </lineage>
</organism>
<evidence type="ECO:0000256" key="1">
    <source>
        <dbReference type="ARBA" id="ARBA00005054"/>
    </source>
</evidence>
<evidence type="ECO:0000313" key="7">
    <source>
        <dbReference type="Proteomes" id="UP000192746"/>
    </source>
</evidence>
<dbReference type="GO" id="GO:0004644">
    <property type="term" value="F:phosphoribosylglycinamide formyltransferase activity"/>
    <property type="evidence" value="ECO:0007669"/>
    <property type="project" value="UniProtKB-EC"/>
</dbReference>
<gene>
    <name evidence="6" type="ORF">IIF7_01700</name>
</gene>
<evidence type="ECO:0000256" key="2">
    <source>
        <dbReference type="ARBA" id="ARBA00012254"/>
    </source>
</evidence>
<comment type="caution">
    <text evidence="6">The sequence shown here is derived from an EMBL/GenBank/DDBJ whole genome shotgun (WGS) entry which is preliminary data.</text>
</comment>
<accession>A0A1Y1TA71</accession>
<sequence>MKTVLFTSDAKRHKYIAKELAEHTSLQLIVGEKKSVSITKNDGLNDEDDVFWKNHFKLRENSENQFFKDIEFPKNVELLSLEHGKINSELVQKKLKEVNPDYIILFGTSIIKKDILELFPNKFINLHLGLSPYYKGSATNLFPFYYKEPECVGATIHIASEKVDAGAILCQIRPEIEVEDDMHAIGNKVILKAGKLLPKILQDYKSRKIDLIKQPKSGKELRVKDLNISILKEIYENFEQGMIIDYIRNKEQRDLNKPIVNCNF</sequence>
<dbReference type="OrthoDB" id="9802815at2"/>
<keyword evidence="4" id="KW-0658">Purine biosynthesis</keyword>
<dbReference type="GO" id="GO:0005829">
    <property type="term" value="C:cytosol"/>
    <property type="evidence" value="ECO:0007669"/>
    <property type="project" value="TreeGrafter"/>
</dbReference>
<evidence type="ECO:0000313" key="6">
    <source>
        <dbReference type="EMBL" id="ORL47435.1"/>
    </source>
</evidence>
<dbReference type="GO" id="GO:0006189">
    <property type="term" value="P:'de novo' IMP biosynthetic process"/>
    <property type="evidence" value="ECO:0007669"/>
    <property type="project" value="TreeGrafter"/>
</dbReference>
<comment type="pathway">
    <text evidence="1">Purine metabolism; IMP biosynthesis via de novo pathway; N(2)-formyl-N(1)-(5-phospho-D-ribosyl)glycinamide from N(1)-(5-phospho-D-ribosyl)glycinamide (10-formyl THF route): step 1/1.</text>
</comment>